<gene>
    <name evidence="2" type="primary">ORF125745</name>
</gene>
<name>A0A0B7AKJ3_9EUPU</name>
<reference evidence="2" key="1">
    <citation type="submission" date="2014-12" db="EMBL/GenBank/DDBJ databases">
        <title>Insight into the proteome of Arion vulgaris.</title>
        <authorList>
            <person name="Aradska J."/>
            <person name="Bulat T."/>
            <person name="Smidak R."/>
            <person name="Sarate P."/>
            <person name="Gangsoo J."/>
            <person name="Sialana F."/>
            <person name="Bilban M."/>
            <person name="Lubec G."/>
        </authorList>
    </citation>
    <scope>NUCLEOTIDE SEQUENCE</scope>
    <source>
        <tissue evidence="2">Skin</tissue>
    </source>
</reference>
<proteinExistence type="predicted"/>
<protein>
    <submittedName>
        <fullName evidence="2">Uncharacterized protein</fullName>
    </submittedName>
</protein>
<sequence>MEQCVPARHVVRDDYGGLVVRLANPPRRKNKPTSSTNMESRTIRNEDRPKALQDKHCFITRRERGIMEGLDNQLRA</sequence>
<organism evidence="2">
    <name type="scientific">Arion vulgaris</name>
    <dbReference type="NCBI Taxonomy" id="1028688"/>
    <lineage>
        <taxon>Eukaryota</taxon>
        <taxon>Metazoa</taxon>
        <taxon>Spiralia</taxon>
        <taxon>Lophotrochozoa</taxon>
        <taxon>Mollusca</taxon>
        <taxon>Gastropoda</taxon>
        <taxon>Heterobranchia</taxon>
        <taxon>Euthyneura</taxon>
        <taxon>Panpulmonata</taxon>
        <taxon>Eupulmonata</taxon>
        <taxon>Stylommatophora</taxon>
        <taxon>Helicina</taxon>
        <taxon>Arionoidea</taxon>
        <taxon>Arionidae</taxon>
        <taxon>Arion</taxon>
    </lineage>
</organism>
<accession>A0A0B7AKJ3</accession>
<evidence type="ECO:0000313" key="2">
    <source>
        <dbReference type="EMBL" id="CEK81378.1"/>
    </source>
</evidence>
<dbReference type="AlphaFoldDB" id="A0A0B7AKJ3"/>
<feature type="region of interest" description="Disordered" evidence="1">
    <location>
        <begin position="24"/>
        <end position="53"/>
    </location>
</feature>
<feature type="compositionally biased region" description="Basic and acidic residues" evidence="1">
    <location>
        <begin position="41"/>
        <end position="53"/>
    </location>
</feature>
<evidence type="ECO:0000256" key="1">
    <source>
        <dbReference type="SAM" id="MobiDB-lite"/>
    </source>
</evidence>
<dbReference type="EMBL" id="HACG01034513">
    <property type="protein sequence ID" value="CEK81378.1"/>
    <property type="molecule type" value="Transcribed_RNA"/>
</dbReference>